<gene>
    <name evidence="1" type="ORF">BKA19_0233</name>
</gene>
<keyword evidence="2" id="KW-1185">Reference proteome</keyword>
<name>A0A4Q7Y3Q2_9ACTN</name>
<protein>
    <submittedName>
        <fullName evidence="1">Uncharacterized protein</fullName>
    </submittedName>
</protein>
<dbReference type="EMBL" id="SHKV01000001">
    <property type="protein sequence ID" value="RZU30613.1"/>
    <property type="molecule type" value="Genomic_DNA"/>
</dbReference>
<dbReference type="RefSeq" id="WP_207225630.1">
    <property type="nucleotide sequence ID" value="NZ_POQT01000016.1"/>
</dbReference>
<evidence type="ECO:0000313" key="1">
    <source>
        <dbReference type="EMBL" id="RZU30613.1"/>
    </source>
</evidence>
<accession>A0A4Q7Y3Q2</accession>
<dbReference type="Proteomes" id="UP000292507">
    <property type="component" value="Unassembled WGS sequence"/>
</dbReference>
<proteinExistence type="predicted"/>
<evidence type="ECO:0000313" key="2">
    <source>
        <dbReference type="Proteomes" id="UP000292507"/>
    </source>
</evidence>
<organism evidence="1 2">
    <name type="scientific">Blastococcus saxobsidens</name>
    <dbReference type="NCBI Taxonomy" id="138336"/>
    <lineage>
        <taxon>Bacteria</taxon>
        <taxon>Bacillati</taxon>
        <taxon>Actinomycetota</taxon>
        <taxon>Actinomycetes</taxon>
        <taxon>Geodermatophilales</taxon>
        <taxon>Geodermatophilaceae</taxon>
        <taxon>Blastococcus</taxon>
    </lineage>
</organism>
<sequence length="84" mass="9553">MSNFKFDDRAIKKLTDQAKRQAADESNRLFAQLGRQYRGKPVSVIKPALKRAWERDGGKITDPELTEYAQAISDGTPIKFRVGR</sequence>
<dbReference type="AlphaFoldDB" id="A0A4Q7Y3Q2"/>
<reference evidence="1 2" key="1">
    <citation type="submission" date="2019-02" db="EMBL/GenBank/DDBJ databases">
        <title>Sequencing the genomes of 1000 actinobacteria strains.</title>
        <authorList>
            <person name="Klenk H.-P."/>
        </authorList>
    </citation>
    <scope>NUCLEOTIDE SEQUENCE [LARGE SCALE GENOMIC DNA]</scope>
    <source>
        <strain evidence="1 2">DSM 44509</strain>
    </source>
</reference>
<comment type="caution">
    <text evidence="1">The sequence shown here is derived from an EMBL/GenBank/DDBJ whole genome shotgun (WGS) entry which is preliminary data.</text>
</comment>